<dbReference type="GO" id="GO:0016020">
    <property type="term" value="C:membrane"/>
    <property type="evidence" value="ECO:0007669"/>
    <property type="project" value="InterPro"/>
</dbReference>
<dbReference type="SUPFAM" id="SSF52540">
    <property type="entry name" value="P-loop containing nucleoside triphosphate hydrolases"/>
    <property type="match status" value="1"/>
</dbReference>
<dbReference type="GO" id="GO:0005525">
    <property type="term" value="F:GTP binding"/>
    <property type="evidence" value="ECO:0007669"/>
    <property type="project" value="UniProtKB-KW"/>
</dbReference>
<accession>X6M5Z1</accession>
<protein>
    <submittedName>
        <fullName evidence="3">Ras family small GTPase (RAP-1)</fullName>
    </submittedName>
</protein>
<proteinExistence type="predicted"/>
<keyword evidence="2" id="KW-0342">GTP-binding</keyword>
<evidence type="ECO:0000313" key="3">
    <source>
        <dbReference type="EMBL" id="ETO09344.1"/>
    </source>
</evidence>
<dbReference type="PANTHER" id="PTHR24070">
    <property type="entry name" value="RAS, DI-RAS, AND RHEB FAMILY MEMBERS OF SMALL GTPASE SUPERFAMILY"/>
    <property type="match status" value="1"/>
</dbReference>
<dbReference type="InterPro" id="IPR001806">
    <property type="entry name" value="Small_GTPase"/>
</dbReference>
<dbReference type="InterPro" id="IPR020849">
    <property type="entry name" value="Small_GTPase_Ras-type"/>
</dbReference>
<dbReference type="PRINTS" id="PR00449">
    <property type="entry name" value="RASTRNSFRMNG"/>
</dbReference>
<dbReference type="GO" id="GO:0003924">
    <property type="term" value="F:GTPase activity"/>
    <property type="evidence" value="ECO:0007669"/>
    <property type="project" value="InterPro"/>
</dbReference>
<keyword evidence="4" id="KW-1185">Reference proteome</keyword>
<evidence type="ECO:0000313" key="4">
    <source>
        <dbReference type="Proteomes" id="UP000023152"/>
    </source>
</evidence>
<evidence type="ECO:0000256" key="2">
    <source>
        <dbReference type="ARBA" id="ARBA00023134"/>
    </source>
</evidence>
<reference evidence="3 4" key="1">
    <citation type="journal article" date="2013" name="Curr. Biol.">
        <title>The Genome of the Foraminiferan Reticulomyxa filosa.</title>
        <authorList>
            <person name="Glockner G."/>
            <person name="Hulsmann N."/>
            <person name="Schleicher M."/>
            <person name="Noegel A.A."/>
            <person name="Eichinger L."/>
            <person name="Gallinger C."/>
            <person name="Pawlowski J."/>
            <person name="Sierra R."/>
            <person name="Euteneuer U."/>
            <person name="Pillet L."/>
            <person name="Moustafa A."/>
            <person name="Platzer M."/>
            <person name="Groth M."/>
            <person name="Szafranski K."/>
            <person name="Schliwa M."/>
        </authorList>
    </citation>
    <scope>NUCLEOTIDE SEQUENCE [LARGE SCALE GENOMIC DNA]</scope>
</reference>
<keyword evidence="1" id="KW-0547">Nucleotide-binding</keyword>
<evidence type="ECO:0000256" key="1">
    <source>
        <dbReference type="ARBA" id="ARBA00022741"/>
    </source>
</evidence>
<sequence length="267" mass="31251">MGNRNSKNSKEKTLSKKEKQYPVKIQTEGWSMTKKHEQVLKQVLDSYNLQDVIEIILSLLGNNEIYYRFTRPNLFDISASNDFFIDPNWIKSQQQHSYGIRFVILGKHKSGKSALWMRFISGIFLSTFDPTMMETLRKQFILTKQCICLITIEEMIDNNEFSSLRDVFIGEADCIIITYDVSQPGSPIDYITPYLLYIQRLKVITTIIAGTKNDLGKSNDFLDHMDSFFDFCKQNNLCYIDISSKLDINVDFLFKYSVFRFWFDSLE</sequence>
<dbReference type="GO" id="GO:0007165">
    <property type="term" value="P:signal transduction"/>
    <property type="evidence" value="ECO:0007669"/>
    <property type="project" value="InterPro"/>
</dbReference>
<dbReference type="Proteomes" id="UP000023152">
    <property type="component" value="Unassembled WGS sequence"/>
</dbReference>
<gene>
    <name evidence="3" type="ORF">RFI_28034</name>
</gene>
<comment type="caution">
    <text evidence="3">The sequence shown here is derived from an EMBL/GenBank/DDBJ whole genome shotgun (WGS) entry which is preliminary data.</text>
</comment>
<name>X6M5Z1_RETFI</name>
<dbReference type="SMART" id="SM00173">
    <property type="entry name" value="RAS"/>
    <property type="match status" value="1"/>
</dbReference>
<dbReference type="InterPro" id="IPR027417">
    <property type="entry name" value="P-loop_NTPase"/>
</dbReference>
<dbReference type="EMBL" id="ASPP01024126">
    <property type="protein sequence ID" value="ETO09344.1"/>
    <property type="molecule type" value="Genomic_DNA"/>
</dbReference>
<dbReference type="AlphaFoldDB" id="X6M5Z1"/>
<dbReference type="Gene3D" id="3.40.50.300">
    <property type="entry name" value="P-loop containing nucleotide triphosphate hydrolases"/>
    <property type="match status" value="1"/>
</dbReference>
<organism evidence="3 4">
    <name type="scientific">Reticulomyxa filosa</name>
    <dbReference type="NCBI Taxonomy" id="46433"/>
    <lineage>
        <taxon>Eukaryota</taxon>
        <taxon>Sar</taxon>
        <taxon>Rhizaria</taxon>
        <taxon>Retaria</taxon>
        <taxon>Foraminifera</taxon>
        <taxon>Monothalamids</taxon>
        <taxon>Reticulomyxidae</taxon>
        <taxon>Reticulomyxa</taxon>
    </lineage>
</organism>
<dbReference type="PROSITE" id="PS51421">
    <property type="entry name" value="RAS"/>
    <property type="match status" value="1"/>
</dbReference>
<dbReference type="Pfam" id="PF00071">
    <property type="entry name" value="Ras"/>
    <property type="match status" value="1"/>
</dbReference>